<sequence length="244" mass="26420">MKAPPQGRANAAAADSRMKIYTLLNHPTRPPLTHPPHHDRLSRHPKQPTQPAPSSSPPTPSSWLHTISSDIFAASIFADAYMSVNTRTPQPRNHILTGRLRSREETPTPSRTPPEDQASARTSMASILHIPTSSSQAAATTTTTTTTSRRPLNSDLTLTSSPPPAPAPAKTPRPEPTQPANASSNALARAYAAPSTAEPETHESRKPRTRARKRRSSMLHGIDAENIIVSQRRTRARKLAFSAG</sequence>
<evidence type="ECO:0000313" key="3">
    <source>
        <dbReference type="Proteomes" id="UP000799438"/>
    </source>
</evidence>
<feature type="region of interest" description="Disordered" evidence="1">
    <location>
        <begin position="88"/>
        <end position="220"/>
    </location>
</feature>
<feature type="region of interest" description="Disordered" evidence="1">
    <location>
        <begin position="1"/>
        <end position="63"/>
    </location>
</feature>
<name>A0A6A6B8H3_9PEZI</name>
<feature type="compositionally biased region" description="Basic residues" evidence="1">
    <location>
        <begin position="207"/>
        <end position="217"/>
    </location>
</feature>
<gene>
    <name evidence="2" type="ORF">K452DRAFT_310141</name>
</gene>
<feature type="compositionally biased region" description="Low complexity" evidence="1">
    <location>
        <begin position="180"/>
        <end position="193"/>
    </location>
</feature>
<feature type="compositionally biased region" description="Basic residues" evidence="1">
    <location>
        <begin position="35"/>
        <end position="46"/>
    </location>
</feature>
<accession>A0A6A6B8H3</accession>
<proteinExistence type="predicted"/>
<feature type="compositionally biased region" description="Pro residues" evidence="1">
    <location>
        <begin position="48"/>
        <end position="60"/>
    </location>
</feature>
<dbReference type="GeneID" id="54300804"/>
<protein>
    <submittedName>
        <fullName evidence="2">Uncharacterized protein</fullName>
    </submittedName>
</protein>
<dbReference type="RefSeq" id="XP_033396113.1">
    <property type="nucleotide sequence ID" value="XM_033543307.1"/>
</dbReference>
<evidence type="ECO:0000313" key="2">
    <source>
        <dbReference type="EMBL" id="KAF2140400.1"/>
    </source>
</evidence>
<dbReference type="EMBL" id="ML995490">
    <property type="protein sequence ID" value="KAF2140400.1"/>
    <property type="molecule type" value="Genomic_DNA"/>
</dbReference>
<feature type="compositionally biased region" description="Pro residues" evidence="1">
    <location>
        <begin position="161"/>
        <end position="177"/>
    </location>
</feature>
<dbReference type="AlphaFoldDB" id="A0A6A6B8H3"/>
<keyword evidence="3" id="KW-1185">Reference proteome</keyword>
<evidence type="ECO:0000256" key="1">
    <source>
        <dbReference type="SAM" id="MobiDB-lite"/>
    </source>
</evidence>
<feature type="compositionally biased region" description="Low complexity" evidence="1">
    <location>
        <begin position="132"/>
        <end position="160"/>
    </location>
</feature>
<reference evidence="2" key="1">
    <citation type="journal article" date="2020" name="Stud. Mycol.">
        <title>101 Dothideomycetes genomes: a test case for predicting lifestyles and emergence of pathogens.</title>
        <authorList>
            <person name="Haridas S."/>
            <person name="Albert R."/>
            <person name="Binder M."/>
            <person name="Bloem J."/>
            <person name="Labutti K."/>
            <person name="Salamov A."/>
            <person name="Andreopoulos B."/>
            <person name="Baker S."/>
            <person name="Barry K."/>
            <person name="Bills G."/>
            <person name="Bluhm B."/>
            <person name="Cannon C."/>
            <person name="Castanera R."/>
            <person name="Culley D."/>
            <person name="Daum C."/>
            <person name="Ezra D."/>
            <person name="Gonzalez J."/>
            <person name="Henrissat B."/>
            <person name="Kuo A."/>
            <person name="Liang C."/>
            <person name="Lipzen A."/>
            <person name="Lutzoni F."/>
            <person name="Magnuson J."/>
            <person name="Mondo S."/>
            <person name="Nolan M."/>
            <person name="Ohm R."/>
            <person name="Pangilinan J."/>
            <person name="Park H.-J."/>
            <person name="Ramirez L."/>
            <person name="Alfaro M."/>
            <person name="Sun H."/>
            <person name="Tritt A."/>
            <person name="Yoshinaga Y."/>
            <person name="Zwiers L.-H."/>
            <person name="Turgeon B."/>
            <person name="Goodwin S."/>
            <person name="Spatafora J."/>
            <person name="Crous P."/>
            <person name="Grigoriev I."/>
        </authorList>
    </citation>
    <scope>NUCLEOTIDE SEQUENCE</scope>
    <source>
        <strain evidence="2">CBS 121167</strain>
    </source>
</reference>
<dbReference type="Proteomes" id="UP000799438">
    <property type="component" value="Unassembled WGS sequence"/>
</dbReference>
<organism evidence="2 3">
    <name type="scientific">Aplosporella prunicola CBS 121167</name>
    <dbReference type="NCBI Taxonomy" id="1176127"/>
    <lineage>
        <taxon>Eukaryota</taxon>
        <taxon>Fungi</taxon>
        <taxon>Dikarya</taxon>
        <taxon>Ascomycota</taxon>
        <taxon>Pezizomycotina</taxon>
        <taxon>Dothideomycetes</taxon>
        <taxon>Dothideomycetes incertae sedis</taxon>
        <taxon>Botryosphaeriales</taxon>
        <taxon>Aplosporellaceae</taxon>
        <taxon>Aplosporella</taxon>
    </lineage>
</organism>